<dbReference type="AlphaFoldDB" id="A0A426QJD2"/>
<sequence>MAAQAADKYWIGNDGAWTDPGNWDPYGIPNWDNVYLTQADSVNRTIRVMDTGSYLPSIGALYIDAIGSGAITLEQSGNVLFADRVDVGVAGAASYRHTGGELHVMDALTLGQQSGSRGEYILSESDTGWSDLRTWETVVGGAGQGLFSQSGGHHSTDRLLVGSEAGSNGTYRHQNGDVCCLGVDGRPSDRQLRPL</sequence>
<dbReference type="EMBL" id="QZMU01000001">
    <property type="protein sequence ID" value="RRQ21858.1"/>
    <property type="molecule type" value="Genomic_DNA"/>
</dbReference>
<gene>
    <name evidence="1" type="ORF">D6C00_07805</name>
</gene>
<name>A0A426QJD2_9GAMM</name>
<comment type="caution">
    <text evidence="1">The sequence shown here is derived from an EMBL/GenBank/DDBJ whole genome shotgun (WGS) entry which is preliminary data.</text>
</comment>
<organism evidence="1 2">
    <name type="scientific">Thiohalobacter thiocyanaticus</name>
    <dbReference type="NCBI Taxonomy" id="585455"/>
    <lineage>
        <taxon>Bacteria</taxon>
        <taxon>Pseudomonadati</taxon>
        <taxon>Pseudomonadota</taxon>
        <taxon>Gammaproteobacteria</taxon>
        <taxon>Thiohalobacterales</taxon>
        <taxon>Thiohalobacteraceae</taxon>
        <taxon>Thiohalobacter</taxon>
    </lineage>
</organism>
<dbReference type="RefSeq" id="WP_125181198.1">
    <property type="nucleotide sequence ID" value="NZ_QZMU01000001.1"/>
</dbReference>
<reference evidence="1 2" key="1">
    <citation type="journal article" date="2010" name="Int. J. Syst. Evol. Microbiol.">
        <title>Thiohalobacter thiocyanaticus gen. nov., sp. nov., a moderately halophilic, sulfur-oxidizing gammaproteobacterium from hypersaline lakes, that utilizes thiocyanate.</title>
        <authorList>
            <person name="Sorokin D.Y."/>
            <person name="Kovaleva O.L."/>
            <person name="Tourova T.P."/>
            <person name="Muyzer G."/>
        </authorList>
    </citation>
    <scope>NUCLEOTIDE SEQUENCE [LARGE SCALE GENOMIC DNA]</scope>
    <source>
        <strain evidence="1 2">Hrh1</strain>
    </source>
</reference>
<accession>A0A426QJD2</accession>
<proteinExistence type="predicted"/>
<protein>
    <submittedName>
        <fullName evidence="1">Uncharacterized protein</fullName>
    </submittedName>
</protein>
<keyword evidence="2" id="KW-1185">Reference proteome</keyword>
<evidence type="ECO:0000313" key="2">
    <source>
        <dbReference type="Proteomes" id="UP000287798"/>
    </source>
</evidence>
<dbReference type="Proteomes" id="UP000287798">
    <property type="component" value="Unassembled WGS sequence"/>
</dbReference>
<evidence type="ECO:0000313" key="1">
    <source>
        <dbReference type="EMBL" id="RRQ21858.1"/>
    </source>
</evidence>